<evidence type="ECO:0000256" key="6">
    <source>
        <dbReference type="SAM" id="Coils"/>
    </source>
</evidence>
<evidence type="ECO:0000256" key="5">
    <source>
        <dbReference type="PIRNR" id="PIRNR038471"/>
    </source>
</evidence>
<keyword evidence="3 5" id="KW-0133">Cell shape</keyword>
<dbReference type="Gene3D" id="2.40.10.350">
    <property type="entry name" value="Rod shape-determining protein MreC, domain 2"/>
    <property type="match status" value="1"/>
</dbReference>
<dbReference type="InterPro" id="IPR042177">
    <property type="entry name" value="Cell/Rod_1"/>
</dbReference>
<evidence type="ECO:0000256" key="7">
    <source>
        <dbReference type="SAM" id="MobiDB-lite"/>
    </source>
</evidence>
<evidence type="ECO:0000259" key="8">
    <source>
        <dbReference type="Pfam" id="PF04085"/>
    </source>
</evidence>
<keyword evidence="6" id="KW-0175">Coiled coil</keyword>
<name>A0ABT2WB14_9BACI</name>
<keyword evidence="10" id="KW-1185">Reference proteome</keyword>
<feature type="region of interest" description="Disordered" evidence="7">
    <location>
        <begin position="280"/>
        <end position="302"/>
    </location>
</feature>
<reference evidence="9 10" key="1">
    <citation type="submission" date="2022-10" db="EMBL/GenBank/DDBJ databases">
        <title>Description of Fervidibacillus gen. nov. in the family Fervidibacillaceae fam. nov. with two species, Fervidibacillus albus sp. nov., and Fervidibacillus halotolerans sp. nov., isolated from tidal flat sediments.</title>
        <authorList>
            <person name="Kwon K.K."/>
            <person name="Yang S.-H."/>
        </authorList>
    </citation>
    <scope>NUCLEOTIDE SEQUENCE [LARGE SCALE GENOMIC DNA]</scope>
    <source>
        <strain evidence="9 10">DSM 23332</strain>
    </source>
</reference>
<sequence length="302" mass="33731">MPQFLRNKRLIILLAGIIILVALIGFSLRDREELSWPEQFVKDTVGFVQNIFAKPAHYVAGFVENIHDLLNTYEENKILKEHLDSYAKLKVEADRLEQENKELRAVLDKDETLASYHVRHASVISRNPDRWNESLIIDKGEVHDIKKDMAVITADGMIGKIKSVGKTTSSVQLLSTIDRTNRVHVAIQGDENAYGLVEGIDEESQLLLVNEIPAEIKIKKGMNVITSGFSGTFPEGLFIGTVEKVEPSQYGLTQTAYVKPAANFYNIKHVMVIERTMPTDKDYESGDATGEGEEKAASGDKS</sequence>
<dbReference type="PANTHER" id="PTHR34138">
    <property type="entry name" value="CELL SHAPE-DETERMINING PROTEIN MREC"/>
    <property type="match status" value="1"/>
</dbReference>
<accession>A0ABT2WB14</accession>
<dbReference type="Gene3D" id="1.20.5.490">
    <property type="entry name" value="Single helix bin"/>
    <property type="match status" value="1"/>
</dbReference>
<evidence type="ECO:0000256" key="3">
    <source>
        <dbReference type="ARBA" id="ARBA00022960"/>
    </source>
</evidence>
<evidence type="ECO:0000256" key="4">
    <source>
        <dbReference type="ARBA" id="ARBA00032089"/>
    </source>
</evidence>
<comment type="similarity">
    <text evidence="1 5">Belongs to the MreC family.</text>
</comment>
<dbReference type="EMBL" id="JAOUSE010000001">
    <property type="protein sequence ID" value="MCU9592873.1"/>
    <property type="molecule type" value="Genomic_DNA"/>
</dbReference>
<dbReference type="Gene3D" id="2.40.10.340">
    <property type="entry name" value="Rod shape-determining protein MreC, domain 1"/>
    <property type="match status" value="1"/>
</dbReference>
<evidence type="ECO:0000256" key="2">
    <source>
        <dbReference type="ARBA" id="ARBA00013855"/>
    </source>
</evidence>
<evidence type="ECO:0000313" key="10">
    <source>
        <dbReference type="Proteomes" id="UP001208656"/>
    </source>
</evidence>
<feature type="domain" description="Rod shape-determining protein MreC beta-barrel core" evidence="8">
    <location>
        <begin position="123"/>
        <end position="274"/>
    </location>
</feature>
<organism evidence="9 10">
    <name type="scientific">Pallidibacillus thermolactis</name>
    <dbReference type="NCBI Taxonomy" id="251051"/>
    <lineage>
        <taxon>Bacteria</taxon>
        <taxon>Bacillati</taxon>
        <taxon>Bacillota</taxon>
        <taxon>Bacilli</taxon>
        <taxon>Bacillales</taxon>
        <taxon>Bacillaceae</taxon>
        <taxon>Pallidibacillus</taxon>
    </lineage>
</organism>
<dbReference type="PIRSF" id="PIRSF038471">
    <property type="entry name" value="MreC"/>
    <property type="match status" value="1"/>
</dbReference>
<comment type="function">
    <text evidence="5">Involved in formation and maintenance of cell shape.</text>
</comment>
<evidence type="ECO:0000313" key="9">
    <source>
        <dbReference type="EMBL" id="MCU9592873.1"/>
    </source>
</evidence>
<dbReference type="NCBIfam" id="TIGR00219">
    <property type="entry name" value="mreC"/>
    <property type="match status" value="1"/>
</dbReference>
<feature type="compositionally biased region" description="Basic and acidic residues" evidence="7">
    <location>
        <begin position="292"/>
        <end position="302"/>
    </location>
</feature>
<feature type="coiled-coil region" evidence="6">
    <location>
        <begin position="79"/>
        <end position="113"/>
    </location>
</feature>
<dbReference type="Pfam" id="PF04085">
    <property type="entry name" value="MreC"/>
    <property type="match status" value="1"/>
</dbReference>
<dbReference type="InterPro" id="IPR055342">
    <property type="entry name" value="MreC_beta-barrel_core"/>
</dbReference>
<comment type="caution">
    <text evidence="9">The sequence shown here is derived from an EMBL/GenBank/DDBJ whole genome shotgun (WGS) entry which is preliminary data.</text>
</comment>
<dbReference type="InterPro" id="IPR042175">
    <property type="entry name" value="Cell/Rod_MreC_2"/>
</dbReference>
<protein>
    <recommendedName>
        <fullName evidence="2 5">Cell shape-determining protein MreC</fullName>
    </recommendedName>
    <alternativeName>
        <fullName evidence="4 5">Cell shape protein MreC</fullName>
    </alternativeName>
</protein>
<dbReference type="RefSeq" id="WP_173658528.1">
    <property type="nucleotide sequence ID" value="NZ_JAOUSE010000001.1"/>
</dbReference>
<evidence type="ECO:0000256" key="1">
    <source>
        <dbReference type="ARBA" id="ARBA00009369"/>
    </source>
</evidence>
<dbReference type="InterPro" id="IPR007221">
    <property type="entry name" value="MreC"/>
</dbReference>
<dbReference type="PANTHER" id="PTHR34138:SF1">
    <property type="entry name" value="CELL SHAPE-DETERMINING PROTEIN MREC"/>
    <property type="match status" value="1"/>
</dbReference>
<dbReference type="Proteomes" id="UP001208656">
    <property type="component" value="Unassembled WGS sequence"/>
</dbReference>
<proteinExistence type="inferred from homology"/>
<gene>
    <name evidence="9" type="primary">mreC</name>
    <name evidence="9" type="ORF">OEV82_00210</name>
</gene>